<dbReference type="EMBL" id="AP014946">
    <property type="protein sequence ID" value="BAT61825.1"/>
    <property type="molecule type" value="Genomic_DNA"/>
</dbReference>
<dbReference type="SUPFAM" id="SSF48173">
    <property type="entry name" value="Cryptochrome/photolyase FAD-binding domain"/>
    <property type="match status" value="1"/>
</dbReference>
<evidence type="ECO:0000313" key="2">
    <source>
        <dbReference type="EMBL" id="BAT61825.1"/>
    </source>
</evidence>
<reference evidence="2 3" key="1">
    <citation type="submission" date="2015-08" db="EMBL/GenBank/DDBJ databases">
        <title>Investigation of the bacterial diversity of lava forest soil.</title>
        <authorList>
            <person name="Lee J.S."/>
        </authorList>
    </citation>
    <scope>NUCLEOTIDE SEQUENCE [LARGE SCALE GENOMIC DNA]</scope>
    <source>
        <strain evidence="2 3">GJW-30</strain>
    </source>
</reference>
<dbReference type="KEGG" id="vgo:GJW-30_1_04387"/>
<dbReference type="Proteomes" id="UP000236884">
    <property type="component" value="Chromosome"/>
</dbReference>
<dbReference type="InterPro" id="IPR007357">
    <property type="entry name" value="PhrB-like"/>
</dbReference>
<dbReference type="Gene3D" id="1.10.579.10">
    <property type="entry name" value="DNA Cyclobutane Dipyrimidine Photolyase, subunit A, domain 3"/>
    <property type="match status" value="1"/>
</dbReference>
<dbReference type="Gene3D" id="1.25.40.80">
    <property type="match status" value="1"/>
</dbReference>
<dbReference type="PANTHER" id="PTHR38657">
    <property type="entry name" value="SLR1343 PROTEIN"/>
    <property type="match status" value="1"/>
</dbReference>
<dbReference type="Pfam" id="PF04244">
    <property type="entry name" value="DPRP"/>
    <property type="match status" value="1"/>
</dbReference>
<dbReference type="Gene3D" id="3.40.50.620">
    <property type="entry name" value="HUPs"/>
    <property type="match status" value="1"/>
</dbReference>
<dbReference type="AlphaFoldDB" id="A0A0S3Q0Z0"/>
<name>A0A0S3Q0Z0_9BRAD</name>
<evidence type="ECO:0000256" key="1">
    <source>
        <dbReference type="SAM" id="MobiDB-lite"/>
    </source>
</evidence>
<evidence type="ECO:0000313" key="3">
    <source>
        <dbReference type="Proteomes" id="UP000236884"/>
    </source>
</evidence>
<protein>
    <submittedName>
        <fullName evidence="2">Deoxyribodipyrimidine photo-lyase-related protein</fullName>
    </submittedName>
</protein>
<sequence>MRSLVFILGDQLSRDISSLDGFDARHDVVLMVEVADETTYVKHHKQKIALILSAMRHFAEELTRSGIAVEYVRLNDPNNTGSFSGELARATSRFKPHQIIVTEPGEWRVRRMMDDWSVDFDVPVEIRDDDRFMCSRAEFRRWAGDRKNYRMEFFYREMRRQSGLLMDDATPCGDRWNYDSENRKRLPSSERLPKRSTVEPDAITTDVLKLVAECFGDHFGDLETFGWAVTREDALCALDQFVADYLPKFGSYQDAMARDEPFVFHAVLSPYLNIGLLKPKEVCLAAERAFRAGHIPLNAAEGFIRQVLGWREFVRGVYWLEMPGYAETNALSATRPLPWFYWSGDTDMSCLSITIADTRRNAYAHHIQRLMVTGNFALLTGIRPSEIEEWYLIVYADAFDWVELPNTHGMVMFADGGMLASKPYAASGAYIDRMSDYCRGCRYNPKIKLGEGACPFNLLYWRFIAMNRAVLQHNPRMRIVYKNLDQMSGQRLQQLFREADEFLNQLDQPTPQREQQDLFSYNRQQIE</sequence>
<gene>
    <name evidence="2" type="ORF">GJW-30_1_04387</name>
</gene>
<dbReference type="PANTHER" id="PTHR38657:SF1">
    <property type="entry name" value="SLR1343 PROTEIN"/>
    <property type="match status" value="1"/>
</dbReference>
<proteinExistence type="predicted"/>
<organism evidence="2 3">
    <name type="scientific">Variibacter gotjawalensis</name>
    <dbReference type="NCBI Taxonomy" id="1333996"/>
    <lineage>
        <taxon>Bacteria</taxon>
        <taxon>Pseudomonadati</taxon>
        <taxon>Pseudomonadota</taxon>
        <taxon>Alphaproteobacteria</taxon>
        <taxon>Hyphomicrobiales</taxon>
        <taxon>Nitrobacteraceae</taxon>
        <taxon>Variibacter</taxon>
    </lineage>
</organism>
<dbReference type="GO" id="GO:0016829">
    <property type="term" value="F:lyase activity"/>
    <property type="evidence" value="ECO:0007669"/>
    <property type="project" value="UniProtKB-KW"/>
</dbReference>
<dbReference type="Gene3D" id="1.10.10.1710">
    <property type="entry name" value="Deoxyribodipyrimidine photolyase-related"/>
    <property type="match status" value="1"/>
</dbReference>
<keyword evidence="2" id="KW-0456">Lyase</keyword>
<dbReference type="InterPro" id="IPR014729">
    <property type="entry name" value="Rossmann-like_a/b/a_fold"/>
</dbReference>
<dbReference type="InterPro" id="IPR036134">
    <property type="entry name" value="Crypto/Photolyase_FAD-like_sf"/>
</dbReference>
<dbReference type="OrthoDB" id="5288100at2"/>
<dbReference type="InterPro" id="IPR052551">
    <property type="entry name" value="UV-DNA_repair_photolyase"/>
</dbReference>
<accession>A0A0S3Q0Z0</accession>
<dbReference type="RefSeq" id="WP_096358471.1">
    <property type="nucleotide sequence ID" value="NZ_AP014946.1"/>
</dbReference>
<feature type="region of interest" description="Disordered" evidence="1">
    <location>
        <begin position="507"/>
        <end position="527"/>
    </location>
</feature>
<keyword evidence="3" id="KW-1185">Reference proteome</keyword>